<proteinExistence type="evidence at transcript level"/>
<name>I3S8R1_LOTJA</name>
<dbReference type="AlphaFoldDB" id="I3S8R1"/>
<dbReference type="EMBL" id="BT136858">
    <property type="protein sequence ID" value="AFK36653.1"/>
    <property type="molecule type" value="mRNA"/>
</dbReference>
<accession>I3S8R1</accession>
<protein>
    <submittedName>
        <fullName evidence="1">Uncharacterized protein</fullName>
    </submittedName>
</protein>
<reference evidence="1" key="1">
    <citation type="submission" date="2012-05" db="EMBL/GenBank/DDBJ databases">
        <authorList>
            <person name="Krishnakumar V."/>
            <person name="Cheung F."/>
            <person name="Xiao Y."/>
            <person name="Chan A."/>
            <person name="Moskal W.A."/>
            <person name="Town C.D."/>
        </authorList>
    </citation>
    <scope>NUCLEOTIDE SEQUENCE</scope>
</reference>
<sequence>MRGEPLEDNNPEKRPESSLLSLTIFWPIFEVSIFLNDLTPDGDSCDEEVSFLLGDKGGKEFLLGSEKLGERFLEPFPIIGCGIVTGAVSGRIRVCIRLPPCKYVGGDGDGEGENGGES</sequence>
<organism evidence="1">
    <name type="scientific">Lotus japonicus</name>
    <name type="common">Lotus corniculatus var. japonicus</name>
    <dbReference type="NCBI Taxonomy" id="34305"/>
    <lineage>
        <taxon>Eukaryota</taxon>
        <taxon>Viridiplantae</taxon>
        <taxon>Streptophyta</taxon>
        <taxon>Embryophyta</taxon>
        <taxon>Tracheophyta</taxon>
        <taxon>Spermatophyta</taxon>
        <taxon>Magnoliopsida</taxon>
        <taxon>eudicotyledons</taxon>
        <taxon>Gunneridae</taxon>
        <taxon>Pentapetalae</taxon>
        <taxon>rosids</taxon>
        <taxon>fabids</taxon>
        <taxon>Fabales</taxon>
        <taxon>Fabaceae</taxon>
        <taxon>Papilionoideae</taxon>
        <taxon>50 kb inversion clade</taxon>
        <taxon>NPAAA clade</taxon>
        <taxon>Hologalegina</taxon>
        <taxon>robinioid clade</taxon>
        <taxon>Loteae</taxon>
        <taxon>Lotus</taxon>
    </lineage>
</organism>
<evidence type="ECO:0000313" key="1">
    <source>
        <dbReference type="EMBL" id="AFK36653.1"/>
    </source>
</evidence>